<comment type="caution">
    <text evidence="3">The sequence shown here is derived from an EMBL/GenBank/DDBJ whole genome shotgun (WGS) entry which is preliminary data.</text>
</comment>
<keyword evidence="2" id="KW-0732">Signal</keyword>
<dbReference type="InterPro" id="IPR011989">
    <property type="entry name" value="ARM-like"/>
</dbReference>
<feature type="region of interest" description="Disordered" evidence="1">
    <location>
        <begin position="407"/>
        <end position="432"/>
    </location>
</feature>
<evidence type="ECO:0000313" key="4">
    <source>
        <dbReference type="Proteomes" id="UP000236333"/>
    </source>
</evidence>
<feature type="compositionally biased region" description="Low complexity" evidence="1">
    <location>
        <begin position="239"/>
        <end position="252"/>
    </location>
</feature>
<sequence length="810" mass="82020">MARLLIGAWFRVVVWEAALAFAAEHGGHPGWRAAVQELRAQLQRAAAEEEGPLSVYGIGATCLAVAGAAALDAALQRPEGGGAQAQAAPPAGAPPPPSAGGVLPVLLAAAACISDAVRQQEGTTRRAQRWRQQQAGRAEELWQQLLALRGDLTPAPAGPAAGASGAASAGEREGVEEEGQAEDGPDGEEEAAGADAATVAAAAHATCLGAGRLLGPAGSLQVLEVRWIAAAGVPPLSGSPPATLTAGPPAGSREPTNRIRGAAVGGVAVRFPPLPLPLLPQLPRGSPTDTLLEKLNAQSGSPAGMPSASRAALLAAASAVAAGAAGRLQRVTGAAEPAVAAAPASVSASAAPAPAPDRVLIEELPAEPAAPAGAPSAERQAADEWRRQQHALACDLLHLCAAYAPPRPPHASATPQPADGPGGGPRPHAAAPVPAVSSAAAAAAATAAAAAAAPVPAAPAAAAAAADPGLPPPPRDLLTPWASPATAAACGALLAALCARARALPPRSRALGGPASSGAGSLALLSADEVAEQDLLLGCLPDLYGRLRGVVVQRHVQDLEQGPIQPYGGPDTFTRAVAARRLAWLLMRSRHPFVGEALGACLPGVLACCDDPAPGVAQYGIAMLHAAAVECLAADLQWQRELLLEQARRMVVGCHEQVWRLACPAALALVRRIEGKDPRAGGYHRLASELLTEAERQGHLPARRLPFLAALRHLAPCLGLTLCRHLTRLMPLLLEWLHAWDAASREAALAALAEVVRATWVRAPAHAEVLWRHMLLVLLPLPAAALTAGGKRARRSVHVGEAALAALAAA</sequence>
<dbReference type="SUPFAM" id="SSF48371">
    <property type="entry name" value="ARM repeat"/>
    <property type="match status" value="1"/>
</dbReference>
<name>A0A2J7ZHY7_9CHLO</name>
<dbReference type="InterPro" id="IPR016024">
    <property type="entry name" value="ARM-type_fold"/>
</dbReference>
<dbReference type="PANTHER" id="PTHR14873:SF1">
    <property type="entry name" value="OS06G0694100 PROTEIN"/>
    <property type="match status" value="1"/>
</dbReference>
<dbReference type="AlphaFoldDB" id="A0A2J7ZHY7"/>
<feature type="signal peptide" evidence="2">
    <location>
        <begin position="1"/>
        <end position="22"/>
    </location>
</feature>
<keyword evidence="4" id="KW-1185">Reference proteome</keyword>
<feature type="compositionally biased region" description="Acidic residues" evidence="1">
    <location>
        <begin position="174"/>
        <end position="192"/>
    </location>
</feature>
<gene>
    <name evidence="3" type="ORF">TSOC_014329</name>
</gene>
<feature type="region of interest" description="Disordered" evidence="1">
    <location>
        <begin position="152"/>
        <end position="197"/>
    </location>
</feature>
<evidence type="ECO:0000313" key="3">
    <source>
        <dbReference type="EMBL" id="PNG99881.1"/>
    </source>
</evidence>
<protein>
    <submittedName>
        <fullName evidence="3">Uncharacterized protein</fullName>
    </submittedName>
</protein>
<feature type="chain" id="PRO_5014347505" evidence="2">
    <location>
        <begin position="23"/>
        <end position="810"/>
    </location>
</feature>
<dbReference type="Proteomes" id="UP000236333">
    <property type="component" value="Unassembled WGS sequence"/>
</dbReference>
<evidence type="ECO:0000256" key="1">
    <source>
        <dbReference type="SAM" id="MobiDB-lite"/>
    </source>
</evidence>
<reference evidence="3 4" key="1">
    <citation type="journal article" date="2017" name="Mol. Biol. Evol.">
        <title>The 4-celled Tetrabaena socialis nuclear genome reveals the essential components for genetic control of cell number at the origin of multicellularity in the volvocine lineage.</title>
        <authorList>
            <person name="Featherston J."/>
            <person name="Arakaki Y."/>
            <person name="Hanschen E.R."/>
            <person name="Ferris P.J."/>
            <person name="Michod R.E."/>
            <person name="Olson B.J.S.C."/>
            <person name="Nozaki H."/>
            <person name="Durand P.M."/>
        </authorList>
    </citation>
    <scope>NUCLEOTIDE SEQUENCE [LARGE SCALE GENOMIC DNA]</scope>
    <source>
        <strain evidence="3 4">NIES-571</strain>
    </source>
</reference>
<dbReference type="OrthoDB" id="549381at2759"/>
<accession>A0A2J7ZHY7</accession>
<proteinExistence type="predicted"/>
<dbReference type="EMBL" id="PGGS01002001">
    <property type="protein sequence ID" value="PNG99881.1"/>
    <property type="molecule type" value="Genomic_DNA"/>
</dbReference>
<dbReference type="Gene3D" id="1.25.10.10">
    <property type="entry name" value="Leucine-rich Repeat Variant"/>
    <property type="match status" value="1"/>
</dbReference>
<feature type="compositionally biased region" description="Low complexity" evidence="1">
    <location>
        <begin position="154"/>
        <end position="169"/>
    </location>
</feature>
<evidence type="ECO:0000256" key="2">
    <source>
        <dbReference type="SAM" id="SignalP"/>
    </source>
</evidence>
<feature type="region of interest" description="Disordered" evidence="1">
    <location>
        <begin position="80"/>
        <end position="99"/>
    </location>
</feature>
<organism evidence="3 4">
    <name type="scientific">Tetrabaena socialis</name>
    <dbReference type="NCBI Taxonomy" id="47790"/>
    <lineage>
        <taxon>Eukaryota</taxon>
        <taxon>Viridiplantae</taxon>
        <taxon>Chlorophyta</taxon>
        <taxon>core chlorophytes</taxon>
        <taxon>Chlorophyceae</taxon>
        <taxon>CS clade</taxon>
        <taxon>Chlamydomonadales</taxon>
        <taxon>Tetrabaenaceae</taxon>
        <taxon>Tetrabaena</taxon>
    </lineage>
</organism>
<dbReference type="PANTHER" id="PTHR14873">
    <property type="entry name" value="OS06G0694100 PROTEIN"/>
    <property type="match status" value="1"/>
</dbReference>
<feature type="non-terminal residue" evidence="3">
    <location>
        <position position="810"/>
    </location>
</feature>
<feature type="region of interest" description="Disordered" evidence="1">
    <location>
        <begin position="234"/>
        <end position="256"/>
    </location>
</feature>